<comment type="similarity">
    <text evidence="2">Belongs to the SusD family.</text>
</comment>
<dbReference type="Pfam" id="PF07980">
    <property type="entry name" value="SusD_RagB"/>
    <property type="match status" value="1"/>
</dbReference>
<evidence type="ECO:0000256" key="2">
    <source>
        <dbReference type="ARBA" id="ARBA00006275"/>
    </source>
</evidence>
<dbReference type="Proteomes" id="UP000477980">
    <property type="component" value="Unassembled WGS sequence"/>
</dbReference>
<reference evidence="8 9" key="1">
    <citation type="submission" date="2019-09" db="EMBL/GenBank/DDBJ databases">
        <title>Distinct polysaccharide growth profiles of human intestinal Prevotella copri isolates.</title>
        <authorList>
            <person name="Fehlner-Peach H."/>
            <person name="Magnabosco C."/>
            <person name="Raghavan V."/>
            <person name="Scher J.U."/>
            <person name="Tett A."/>
            <person name="Cox L.M."/>
            <person name="Gottsegen C."/>
            <person name="Watters A."/>
            <person name="Wiltshire- Gordon J.D."/>
            <person name="Segata N."/>
            <person name="Bonneau R."/>
            <person name="Littman D.R."/>
        </authorList>
    </citation>
    <scope>NUCLEOTIDE SEQUENCE [LARGE SCALE GENOMIC DNA]</scope>
    <source>
        <strain evidence="9">iAA917</strain>
    </source>
</reference>
<keyword evidence="3" id="KW-0732">Signal</keyword>
<evidence type="ECO:0000256" key="1">
    <source>
        <dbReference type="ARBA" id="ARBA00004442"/>
    </source>
</evidence>
<keyword evidence="4" id="KW-0472">Membrane</keyword>
<proteinExistence type="inferred from homology"/>
<dbReference type="EMBL" id="VZAH01000164">
    <property type="protein sequence ID" value="MQP15857.1"/>
    <property type="molecule type" value="Genomic_DNA"/>
</dbReference>
<dbReference type="AlphaFoldDB" id="A0A6G1VQU2"/>
<accession>A0A6G1VQU2</accession>
<dbReference type="InterPro" id="IPR011990">
    <property type="entry name" value="TPR-like_helical_dom_sf"/>
</dbReference>
<gene>
    <name evidence="8" type="ORF">F7D25_15950</name>
</gene>
<evidence type="ECO:0000256" key="3">
    <source>
        <dbReference type="ARBA" id="ARBA00022729"/>
    </source>
</evidence>
<organism evidence="8 9">
    <name type="scientific">Segatella copri</name>
    <dbReference type="NCBI Taxonomy" id="165179"/>
    <lineage>
        <taxon>Bacteria</taxon>
        <taxon>Pseudomonadati</taxon>
        <taxon>Bacteroidota</taxon>
        <taxon>Bacteroidia</taxon>
        <taxon>Bacteroidales</taxon>
        <taxon>Prevotellaceae</taxon>
        <taxon>Segatella</taxon>
    </lineage>
</organism>
<dbReference type="RefSeq" id="WP_153089780.1">
    <property type="nucleotide sequence ID" value="NZ_VZAH01000164.1"/>
</dbReference>
<keyword evidence="5" id="KW-0998">Cell outer membrane</keyword>
<comment type="caution">
    <text evidence="8">The sequence shown here is derived from an EMBL/GenBank/DDBJ whole genome shotgun (WGS) entry which is preliminary data.</text>
</comment>
<feature type="domain" description="RagB/SusD" evidence="6">
    <location>
        <begin position="354"/>
        <end position="520"/>
    </location>
</feature>
<dbReference type="Pfam" id="PF14322">
    <property type="entry name" value="SusD-like_3"/>
    <property type="match status" value="1"/>
</dbReference>
<dbReference type="InterPro" id="IPR033985">
    <property type="entry name" value="SusD-like_N"/>
</dbReference>
<name>A0A6G1VQU2_9BACT</name>
<evidence type="ECO:0000256" key="4">
    <source>
        <dbReference type="ARBA" id="ARBA00023136"/>
    </source>
</evidence>
<protein>
    <submittedName>
        <fullName evidence="8">RagB/SusD family nutrient uptake outer membrane protein</fullName>
    </submittedName>
</protein>
<dbReference type="OrthoDB" id="1100079at2"/>
<evidence type="ECO:0000313" key="9">
    <source>
        <dbReference type="Proteomes" id="UP000477980"/>
    </source>
</evidence>
<evidence type="ECO:0000259" key="7">
    <source>
        <dbReference type="Pfam" id="PF14322"/>
    </source>
</evidence>
<feature type="domain" description="SusD-like N-terminal" evidence="7">
    <location>
        <begin position="108"/>
        <end position="225"/>
    </location>
</feature>
<dbReference type="Gene3D" id="1.25.40.390">
    <property type="match status" value="1"/>
</dbReference>
<comment type="subcellular location">
    <subcellularLocation>
        <location evidence="1">Cell outer membrane</location>
    </subcellularLocation>
</comment>
<dbReference type="GO" id="GO:0009279">
    <property type="term" value="C:cell outer membrane"/>
    <property type="evidence" value="ECO:0007669"/>
    <property type="project" value="UniProtKB-SubCell"/>
</dbReference>
<sequence length="525" mass="58938">MNKILKYIFIGTLTLGFVTSCSDDQLETSPTDRVSGSTMEGSADAAMIAMNGIYRSMYTAGWSTADNFHQCFGISAYNLMADVMGDDCIMNGMGSGWFWFDAVYNVKPRYTSSAWRSYDLWNAYYAWVQNANYIIKNDANLGENDTDMKYVIGQAYGVRAYAYFMLAQTFARTYKGHESDPCVPLYTEPTTNKTDGKGRSTVQEVYTQISSDIAKAVEYLKASDGTTSIKKDKSFVGLYAALGIQARVALTMEDWATAATAAEEVINSGQYEIQNIKAADFVEDAPNFINTVSNKNVIWGATIIADQTGAYASLFTHMDAAIGKYGASARKQINKDLYNSMSETDTRRCWWNPQDKNNADGGYQQEKFKFSNAASWLGDYVWMRVEEMYLTAAEAECMQGHDAKAKELLNTLMKHRDPNYTCTKTGTAMGKLTSDKTGSLREEIIKQRRIELWGEYGRIYDIRRLRQGFVRSTEQGWPNDPSILLTNRPSDDPESYMWVLTIPQAEFDGNVNMNAQDDQNPTGDK</sequence>
<evidence type="ECO:0000256" key="5">
    <source>
        <dbReference type="ARBA" id="ARBA00023237"/>
    </source>
</evidence>
<evidence type="ECO:0000259" key="6">
    <source>
        <dbReference type="Pfam" id="PF07980"/>
    </source>
</evidence>
<dbReference type="PROSITE" id="PS51257">
    <property type="entry name" value="PROKAR_LIPOPROTEIN"/>
    <property type="match status" value="1"/>
</dbReference>
<evidence type="ECO:0000313" key="8">
    <source>
        <dbReference type="EMBL" id="MQP15857.1"/>
    </source>
</evidence>
<dbReference type="InterPro" id="IPR012944">
    <property type="entry name" value="SusD_RagB_dom"/>
</dbReference>
<dbReference type="SUPFAM" id="SSF48452">
    <property type="entry name" value="TPR-like"/>
    <property type="match status" value="1"/>
</dbReference>